<organism evidence="2 3">
    <name type="scientific">Natronomicrosphaera hydrolytica</name>
    <dbReference type="NCBI Taxonomy" id="3242702"/>
    <lineage>
        <taxon>Bacteria</taxon>
        <taxon>Pseudomonadati</taxon>
        <taxon>Planctomycetota</taxon>
        <taxon>Phycisphaerae</taxon>
        <taxon>Phycisphaerales</taxon>
        <taxon>Phycisphaeraceae</taxon>
        <taxon>Natronomicrosphaera</taxon>
    </lineage>
</organism>
<accession>A0ABV4U2L8</accession>
<dbReference type="PANTHER" id="PTHR31616">
    <property type="entry name" value="TREHALASE"/>
    <property type="match status" value="1"/>
</dbReference>
<dbReference type="Gene3D" id="2.70.98.40">
    <property type="entry name" value="Glycoside hydrolase, family 65, N-terminal domain"/>
    <property type="match status" value="1"/>
</dbReference>
<dbReference type="PANTHER" id="PTHR31616:SF13">
    <property type="entry name" value="GLUCAN 1,4-ALPHA-GLUCOSIDASE"/>
    <property type="match status" value="1"/>
</dbReference>
<reference evidence="2 3" key="1">
    <citation type="submission" date="2024-08" db="EMBL/GenBank/DDBJ databases">
        <title>Whole-genome sequencing of halo(alkali)philic microorganisms from hypersaline lakes.</title>
        <authorList>
            <person name="Sorokin D.Y."/>
            <person name="Merkel A.Y."/>
            <person name="Messina E."/>
            <person name="Yakimov M."/>
        </authorList>
    </citation>
    <scope>NUCLEOTIDE SEQUENCE [LARGE SCALE GENOMIC DNA]</scope>
    <source>
        <strain evidence="2 3">AB-hyl4</strain>
    </source>
</reference>
<evidence type="ECO:0000313" key="3">
    <source>
        <dbReference type="Proteomes" id="UP001575105"/>
    </source>
</evidence>
<dbReference type="InterPro" id="IPR037018">
    <property type="entry name" value="GH65_N"/>
</dbReference>
<dbReference type="GO" id="GO:0016787">
    <property type="term" value="F:hydrolase activity"/>
    <property type="evidence" value="ECO:0007669"/>
    <property type="project" value="UniProtKB-KW"/>
</dbReference>
<evidence type="ECO:0000259" key="1">
    <source>
        <dbReference type="Pfam" id="PF00723"/>
    </source>
</evidence>
<sequence length="744" mass="85257">MPRNIPVGNGQMLVTFDQHYRVRDLYYPHVGQENHAGGSPCRFGVWADIPENPDRKDERRRKRLYWSDEGWDINLGYRPETLATDVRMRHDAFQLELRCSDVADFHRPVMVRRIEVANLTDQEREVRLFHQHDFQMYGTKVGDTAYYDPQLRSLIHYRRARYIMTCFYLDGEQQIDEYATGNAGFGGAEGTYRDAEDGHLGMNSIAQGAVDSTMMVRVQLPANGMRVVYLVIGCGHKYDDLEQLHRFLHRETPQGVVDRTVSYWRLWLAATRTDLDDYTERGLSKKVVDLFKRSLLVVRTQIDNTGAIIAANDSDIMQFSRDTYSYLWPRDGAYVADAMDAAGFPNVSRSFLSLCAKIINDQGYFLHKYNPDGSLASSWHPWVSNGRPQLPIQEDETALVLWAAWRHYVRYRDIEFMRPLWIRLIQPAGDFLVRFRDPETHLPLPSWDLWEERWGVHAFTVATVYAGLKAAWQFAVCFGDHARASRYSQAAEQVRSAFCKHLWSEKHGRFLRRIVPLDHDRTAGLMAEVMAGRDPTASHVDLNGATDTAKNGNGDDHKFEVDETLDASMYAIFGLGLLPVDDKRVTATMDAIEKRLWIKTDVGGVARYEDDYYHQVTRDTENVPGNPWFICTLWLADYYIARAQDVDQLNKALPIMEWVANRALPSGVLAEQVHPETNAPLSVSPLTWSHATVVSTVMQYLSKLDEMSACESCGQPHQSRLPDARLLRRQSIARKSTMPDPTHP</sequence>
<dbReference type="Gene3D" id="1.50.10.10">
    <property type="match status" value="1"/>
</dbReference>
<feature type="domain" description="GH15-like" evidence="1">
    <location>
        <begin position="299"/>
        <end position="696"/>
    </location>
</feature>
<dbReference type="Proteomes" id="UP001575105">
    <property type="component" value="Unassembled WGS sequence"/>
</dbReference>
<proteinExistence type="predicted"/>
<dbReference type="RefSeq" id="WP_425344521.1">
    <property type="nucleotide sequence ID" value="NZ_JBGUBD010000003.1"/>
</dbReference>
<evidence type="ECO:0000313" key="2">
    <source>
        <dbReference type="EMBL" id="MFA9477592.1"/>
    </source>
</evidence>
<dbReference type="InterPro" id="IPR011613">
    <property type="entry name" value="GH15-like"/>
</dbReference>
<dbReference type="InterPro" id="IPR008928">
    <property type="entry name" value="6-hairpin_glycosidase_sf"/>
</dbReference>
<keyword evidence="2" id="KW-0378">Hydrolase</keyword>
<dbReference type="InterPro" id="IPR012341">
    <property type="entry name" value="6hp_glycosidase-like_sf"/>
</dbReference>
<protein>
    <submittedName>
        <fullName evidence="2">Glycoside hydrolase family 15 protein</fullName>
    </submittedName>
</protein>
<name>A0ABV4U2L8_9BACT</name>
<dbReference type="Pfam" id="PF00723">
    <property type="entry name" value="Glyco_hydro_15"/>
    <property type="match status" value="1"/>
</dbReference>
<comment type="caution">
    <text evidence="2">The sequence shown here is derived from an EMBL/GenBank/DDBJ whole genome shotgun (WGS) entry which is preliminary data.</text>
</comment>
<gene>
    <name evidence="2" type="ORF">ACERK3_04710</name>
</gene>
<keyword evidence="3" id="KW-1185">Reference proteome</keyword>
<dbReference type="EMBL" id="JBGUBD010000003">
    <property type="protein sequence ID" value="MFA9477592.1"/>
    <property type="molecule type" value="Genomic_DNA"/>
</dbReference>
<dbReference type="SUPFAM" id="SSF48208">
    <property type="entry name" value="Six-hairpin glycosidases"/>
    <property type="match status" value="1"/>
</dbReference>